<evidence type="ECO:0000313" key="1">
    <source>
        <dbReference type="EMBL" id="QGY31587.1"/>
    </source>
</evidence>
<sequence>MEVDSVPVQNDVTPETFVAFMNKRKSTTPTPATFRNIKFSPYAEYNPREYRGPLHFKNDTFIDMELYCFNISKDMNVKFNDCMIGTGEHKLSWLKVDLGKTNWQGSTIDGSYKGSRSEIKSCYFSDADMSQCTLKNFRIYDSDTRLIAGAKFTDSTMINMAFEGFRGLDDISYYKFEDTSFRNMQATNLTWDAVQCAKNVDLINAKITKFSPLGGTEFTDARFGIYQKRMITINPAMFNDVRKIDPYLDNINNVALGALFLHTLDSIPDKTVKHDFAEQLIQMIKHEPVLSVIYANSITLRQSIITHLAHSDYDTSPKIQNFITTELLKEGNDILIPESLRPSMYRALCALEDSELLGRQFIVNQLIAEYPSLKERFYQVTPIKEFVKYLENEKTTTGGNSVYHIFYNPDDMKTALYLPVTEYKKLVEANQVPQQFSFLQYRAGEENRVIEESATVERQSRVLSEFPALHSLWSRADGLFTPVVHSLFERSNTLDAGQAARAQQIKNQMISMFKHKSYRTRRLDLKNDANLLSEMFAPFYIDGPNADNARWQLVELMQRELSPKIKQFPGHEQKTIAIVYLIRTLSDIFYTRYCTVTDKSPYAPRQLTLKLIEDLKAFAPEAISEDEAALWTSLLMPKSENELSSSVALARRMDSYQISGRYGEEMNKIMQLYYPLS</sequence>
<geneLocation type="plasmid" evidence="2">
    <name>pne1a</name>
</geneLocation>
<proteinExistence type="predicted"/>
<dbReference type="SUPFAM" id="SSF141571">
    <property type="entry name" value="Pentapeptide repeat-like"/>
    <property type="match status" value="1"/>
</dbReference>
<reference evidence="1 2" key="1">
    <citation type="submission" date="2017-11" db="EMBL/GenBank/DDBJ databases">
        <title>Genome sequence of Pantoea cypripedii NE1.</title>
        <authorList>
            <person name="Nascimento F.X."/>
        </authorList>
    </citation>
    <scope>NUCLEOTIDE SEQUENCE [LARGE SCALE GENOMIC DNA]</scope>
    <source>
        <strain evidence="1 2">NE1</strain>
        <plasmid evidence="2">pne1a</plasmid>
    </source>
</reference>
<gene>
    <name evidence="1" type="ORF">CUN67_21615</name>
</gene>
<dbReference type="Proteomes" id="UP000502005">
    <property type="component" value="Plasmid pNE1A"/>
</dbReference>
<evidence type="ECO:0000313" key="2">
    <source>
        <dbReference type="Proteomes" id="UP000502005"/>
    </source>
</evidence>
<dbReference type="Gene3D" id="1.25.40.300">
    <property type="entry name" value="Putative secreted effector protein"/>
    <property type="match status" value="1"/>
</dbReference>
<evidence type="ECO:0008006" key="3">
    <source>
        <dbReference type="Google" id="ProtNLM"/>
    </source>
</evidence>
<protein>
    <recommendedName>
        <fullName evidence="3">E3 ubiquitin-protein ligase SopA-like catalytic domain-containing protein</fullName>
    </recommendedName>
</protein>
<dbReference type="AlphaFoldDB" id="A0A6B9GBM4"/>
<dbReference type="Gene3D" id="1.10.4140.10">
    <property type="entry name" value="effector protein (NleL)"/>
    <property type="match status" value="1"/>
</dbReference>
<dbReference type="InterPro" id="IPR038270">
    <property type="entry name" value="SopA-like_catalytic_sf"/>
</dbReference>
<dbReference type="Gene3D" id="2.160.20.80">
    <property type="entry name" value="E3 ubiquitin-protein ligase SopA"/>
    <property type="match status" value="1"/>
</dbReference>
<organism evidence="1 2">
    <name type="scientific">Pantoea cypripedii</name>
    <name type="common">Pectobacterium cypripedii</name>
    <name type="synonym">Erwinia cypripedii</name>
    <dbReference type="NCBI Taxonomy" id="55209"/>
    <lineage>
        <taxon>Bacteria</taxon>
        <taxon>Pseudomonadati</taxon>
        <taxon>Pseudomonadota</taxon>
        <taxon>Gammaproteobacteria</taxon>
        <taxon>Enterobacterales</taxon>
        <taxon>Erwiniaceae</taxon>
        <taxon>Pantoea</taxon>
    </lineage>
</organism>
<accession>A0A6B9GBM4</accession>
<keyword evidence="1" id="KW-0614">Plasmid</keyword>
<dbReference type="EMBL" id="CP024769">
    <property type="protein sequence ID" value="QGY31587.1"/>
    <property type="molecule type" value="Genomic_DNA"/>
</dbReference>
<name>A0A6B9GBM4_PANCY</name>